<evidence type="ECO:0000259" key="4">
    <source>
        <dbReference type="PROSITE" id="PS51387"/>
    </source>
</evidence>
<evidence type="ECO:0000256" key="2">
    <source>
        <dbReference type="ARBA" id="ARBA00022827"/>
    </source>
</evidence>
<feature type="domain" description="FAD-binding PCMH-type" evidence="4">
    <location>
        <begin position="1"/>
        <end position="171"/>
    </location>
</feature>
<dbReference type="Gene3D" id="3.30.390.50">
    <property type="entry name" value="CO dehydrogenase flavoprotein, C-terminal domain"/>
    <property type="match status" value="1"/>
</dbReference>
<dbReference type="SUPFAM" id="SSF55447">
    <property type="entry name" value="CO dehydrogenase flavoprotein C-terminal domain-like"/>
    <property type="match status" value="1"/>
</dbReference>
<evidence type="ECO:0000256" key="3">
    <source>
        <dbReference type="ARBA" id="ARBA00023002"/>
    </source>
</evidence>
<dbReference type="InterPro" id="IPR016169">
    <property type="entry name" value="FAD-bd_PCMH_sub2"/>
</dbReference>
<keyword evidence="2" id="KW-0274">FAD</keyword>
<dbReference type="PANTHER" id="PTHR42659:SF2">
    <property type="entry name" value="XANTHINE DEHYDROGENASE SUBUNIT C-RELATED"/>
    <property type="match status" value="1"/>
</dbReference>
<dbReference type="InterPro" id="IPR016167">
    <property type="entry name" value="FAD-bd_PCMH_sub1"/>
</dbReference>
<dbReference type="Pfam" id="PF00941">
    <property type="entry name" value="FAD_binding_5"/>
    <property type="match status" value="1"/>
</dbReference>
<keyword evidence="3" id="KW-0560">Oxidoreductase</keyword>
<dbReference type="InterPro" id="IPR016166">
    <property type="entry name" value="FAD-bd_PCMH"/>
</dbReference>
<evidence type="ECO:0000256" key="1">
    <source>
        <dbReference type="ARBA" id="ARBA00022630"/>
    </source>
</evidence>
<dbReference type="SMART" id="SM01092">
    <property type="entry name" value="CO_deh_flav_C"/>
    <property type="match status" value="1"/>
</dbReference>
<dbReference type="Pfam" id="PF03450">
    <property type="entry name" value="CO_deh_flav_C"/>
    <property type="match status" value="1"/>
</dbReference>
<keyword evidence="6" id="KW-1185">Reference proteome</keyword>
<evidence type="ECO:0000313" key="6">
    <source>
        <dbReference type="Proteomes" id="UP000558113"/>
    </source>
</evidence>
<dbReference type="GO" id="GO:0071949">
    <property type="term" value="F:FAD binding"/>
    <property type="evidence" value="ECO:0007669"/>
    <property type="project" value="InterPro"/>
</dbReference>
<name>A0A7X4YKM6_9BACL</name>
<organism evidence="5 6">
    <name type="scientific">Paenibacillus sacheonensis</name>
    <dbReference type="NCBI Taxonomy" id="742054"/>
    <lineage>
        <taxon>Bacteria</taxon>
        <taxon>Bacillati</taxon>
        <taxon>Bacillota</taxon>
        <taxon>Bacilli</taxon>
        <taxon>Bacillales</taxon>
        <taxon>Paenibacillaceae</taxon>
        <taxon>Paenibacillus</taxon>
    </lineage>
</organism>
<dbReference type="InterPro" id="IPR036318">
    <property type="entry name" value="FAD-bd_PCMH-like_sf"/>
</dbReference>
<dbReference type="InterPro" id="IPR051312">
    <property type="entry name" value="Diverse_Substr_Oxidored"/>
</dbReference>
<dbReference type="Gene3D" id="3.30.465.10">
    <property type="match status" value="1"/>
</dbReference>
<dbReference type="Proteomes" id="UP000558113">
    <property type="component" value="Unassembled WGS sequence"/>
</dbReference>
<evidence type="ECO:0000313" key="5">
    <source>
        <dbReference type="EMBL" id="NBC68137.1"/>
    </source>
</evidence>
<reference evidence="5 6" key="1">
    <citation type="submission" date="2020-01" db="EMBL/GenBank/DDBJ databases">
        <title>Paenibacillus soybeanensis sp. nov. isolated from the nodules of soybean (Glycine max(L.) Merr).</title>
        <authorList>
            <person name="Wang H."/>
        </authorList>
    </citation>
    <scope>NUCLEOTIDE SEQUENCE [LARGE SCALE GENOMIC DNA]</scope>
    <source>
        <strain evidence="5 6">DSM 23054</strain>
    </source>
</reference>
<dbReference type="AlphaFoldDB" id="A0A7X4YKM6"/>
<keyword evidence="1" id="KW-0285">Flavoprotein</keyword>
<dbReference type="Gene3D" id="3.30.43.10">
    <property type="entry name" value="Uridine Diphospho-n-acetylenolpyruvylglucosamine Reductase, domain 2"/>
    <property type="match status" value="1"/>
</dbReference>
<dbReference type="SUPFAM" id="SSF56176">
    <property type="entry name" value="FAD-binding/transporter-associated domain-like"/>
    <property type="match status" value="1"/>
</dbReference>
<dbReference type="PANTHER" id="PTHR42659">
    <property type="entry name" value="XANTHINE DEHYDROGENASE SUBUNIT C-RELATED"/>
    <property type="match status" value="1"/>
</dbReference>
<dbReference type="EMBL" id="JAAAMU010000002">
    <property type="protein sequence ID" value="NBC68137.1"/>
    <property type="molecule type" value="Genomic_DNA"/>
</dbReference>
<accession>A0A7X4YKM6</accession>
<protein>
    <submittedName>
        <fullName evidence="5">Xanthine dehydrogenase</fullName>
    </submittedName>
</protein>
<dbReference type="InterPro" id="IPR002346">
    <property type="entry name" value="Mopterin_DH_FAD-bd"/>
</dbReference>
<dbReference type="OrthoDB" id="9774454at2"/>
<sequence length="293" mass="31808">MSVIWHPQDAAEAIRLKETFGAEGRFISGGTWLSVQWENGAPRPGHLIDVSAIPAMRGIAVQSKALTLGAMTPLSVARRDPLIGKSFPLLREAARSIAAPSIRNLGTIGGNIACKTGDLLPALLVCDAELNWHDGHRLITESASDWLNGTRGETKPPDGLLLQVKLALKETPMFEGAAERVIEGYHKIGRREAFTPSVVTAAYRAVLSPEGVVQSIRLAAGGGLMIPQRLTESESLLIGRMMSPKLMERLYEVILREVQPRQDAFVSCEYRKQTTAAVMSAGLWQTYREAASA</sequence>
<comment type="caution">
    <text evidence="5">The sequence shown here is derived from an EMBL/GenBank/DDBJ whole genome shotgun (WGS) entry which is preliminary data.</text>
</comment>
<dbReference type="RefSeq" id="WP_161694643.1">
    <property type="nucleotide sequence ID" value="NZ_JAAAMU010000002.1"/>
</dbReference>
<gene>
    <name evidence="5" type="ORF">GT003_03895</name>
</gene>
<proteinExistence type="predicted"/>
<dbReference type="GO" id="GO:0016491">
    <property type="term" value="F:oxidoreductase activity"/>
    <property type="evidence" value="ECO:0007669"/>
    <property type="project" value="UniProtKB-KW"/>
</dbReference>
<dbReference type="InterPro" id="IPR005107">
    <property type="entry name" value="CO_DH_flav_C"/>
</dbReference>
<dbReference type="PROSITE" id="PS51387">
    <property type="entry name" value="FAD_PCMH"/>
    <property type="match status" value="1"/>
</dbReference>
<dbReference type="InterPro" id="IPR036683">
    <property type="entry name" value="CO_DH_flav_C_dom_sf"/>
</dbReference>